<evidence type="ECO:0000256" key="1">
    <source>
        <dbReference type="ARBA" id="ARBA00004141"/>
    </source>
</evidence>
<dbReference type="InterPro" id="IPR050932">
    <property type="entry name" value="TM2D1-3-like"/>
</dbReference>
<sequence length="139" mass="15439">MEEKITGVSNDQQSQNLKFCKFCGEKIHMDAVICTKCGRQVEELKSTLQPNMVINNHNSSKNTNANVNANANINSGMVRPKNKTIAILLCLFLGFFGAHKFYEGKVGMGVLYFFTLGLFLIGVVIDLIALLGKPSRYYV</sequence>
<dbReference type="Proteomes" id="UP000736583">
    <property type="component" value="Unassembled WGS sequence"/>
</dbReference>
<name>A0ABS6EXP8_9CLOT</name>
<proteinExistence type="predicted"/>
<dbReference type="PANTHER" id="PTHR21016">
    <property type="entry name" value="BETA-AMYLOID BINDING PROTEIN-RELATED"/>
    <property type="match status" value="1"/>
</dbReference>
<evidence type="ECO:0000313" key="8">
    <source>
        <dbReference type="Proteomes" id="UP000736583"/>
    </source>
</evidence>
<evidence type="ECO:0000313" key="7">
    <source>
        <dbReference type="EMBL" id="MBU5591001.1"/>
    </source>
</evidence>
<keyword evidence="4 5" id="KW-0472">Membrane</keyword>
<feature type="transmembrane region" description="Helical" evidence="5">
    <location>
        <begin position="85"/>
        <end position="102"/>
    </location>
</feature>
<reference evidence="7 8" key="1">
    <citation type="submission" date="2021-06" db="EMBL/GenBank/DDBJ databases">
        <authorList>
            <person name="Sun Q."/>
            <person name="Li D."/>
        </authorList>
    </citation>
    <scope>NUCLEOTIDE SEQUENCE [LARGE SCALE GENOMIC DNA]</scope>
    <source>
        <strain evidence="7 8">MSJ-4</strain>
    </source>
</reference>
<accession>A0ABS6EXP8</accession>
<evidence type="ECO:0000256" key="4">
    <source>
        <dbReference type="ARBA" id="ARBA00023136"/>
    </source>
</evidence>
<dbReference type="PANTHER" id="PTHR21016:SF25">
    <property type="entry name" value="TM2 DOMAIN-CONTAINING PROTEIN DDB_G0277895-RELATED"/>
    <property type="match status" value="1"/>
</dbReference>
<dbReference type="EMBL" id="JAHLQL010000001">
    <property type="protein sequence ID" value="MBU5591001.1"/>
    <property type="molecule type" value="Genomic_DNA"/>
</dbReference>
<feature type="domain" description="TM2" evidence="6">
    <location>
        <begin position="80"/>
        <end position="128"/>
    </location>
</feature>
<organism evidence="7 8">
    <name type="scientific">Clostridium simiarum</name>
    <dbReference type="NCBI Taxonomy" id="2841506"/>
    <lineage>
        <taxon>Bacteria</taxon>
        <taxon>Bacillati</taxon>
        <taxon>Bacillota</taxon>
        <taxon>Clostridia</taxon>
        <taxon>Eubacteriales</taxon>
        <taxon>Clostridiaceae</taxon>
        <taxon>Clostridium</taxon>
    </lineage>
</organism>
<evidence type="ECO:0000256" key="3">
    <source>
        <dbReference type="ARBA" id="ARBA00022989"/>
    </source>
</evidence>
<protein>
    <submittedName>
        <fullName evidence="7">TM2 domain-containing protein</fullName>
    </submittedName>
</protein>
<keyword evidence="8" id="KW-1185">Reference proteome</keyword>
<comment type="caution">
    <text evidence="7">The sequence shown here is derived from an EMBL/GenBank/DDBJ whole genome shotgun (WGS) entry which is preliminary data.</text>
</comment>
<evidence type="ECO:0000256" key="5">
    <source>
        <dbReference type="SAM" id="Phobius"/>
    </source>
</evidence>
<keyword evidence="3 5" id="KW-1133">Transmembrane helix</keyword>
<evidence type="ECO:0000256" key="2">
    <source>
        <dbReference type="ARBA" id="ARBA00022692"/>
    </source>
</evidence>
<dbReference type="RefSeq" id="WP_216456065.1">
    <property type="nucleotide sequence ID" value="NZ_JAHLQL010000001.1"/>
</dbReference>
<keyword evidence="2 5" id="KW-0812">Transmembrane</keyword>
<gene>
    <name evidence="7" type="ORF">KQI89_04430</name>
</gene>
<feature type="transmembrane region" description="Helical" evidence="5">
    <location>
        <begin position="108"/>
        <end position="131"/>
    </location>
</feature>
<comment type="subcellular location">
    <subcellularLocation>
        <location evidence="1">Membrane</location>
        <topology evidence="1">Multi-pass membrane protein</topology>
    </subcellularLocation>
</comment>
<evidence type="ECO:0000259" key="6">
    <source>
        <dbReference type="Pfam" id="PF05154"/>
    </source>
</evidence>
<dbReference type="InterPro" id="IPR007829">
    <property type="entry name" value="TM2"/>
</dbReference>
<dbReference type="Pfam" id="PF05154">
    <property type="entry name" value="TM2"/>
    <property type="match status" value="1"/>
</dbReference>